<dbReference type="Pfam" id="PF13855">
    <property type="entry name" value="LRR_8"/>
    <property type="match status" value="1"/>
</dbReference>
<accession>A0A9J6C0R8</accession>
<dbReference type="PANTHER" id="PTHR24413">
    <property type="entry name" value="SPECKLE-TYPE POZ PROTEIN"/>
    <property type="match status" value="1"/>
</dbReference>
<dbReference type="InterPro" id="IPR000210">
    <property type="entry name" value="BTB/POZ_dom"/>
</dbReference>
<dbReference type="SUPFAM" id="SSF52058">
    <property type="entry name" value="L domain-like"/>
    <property type="match status" value="1"/>
</dbReference>
<dbReference type="PROSITE" id="PS50097">
    <property type="entry name" value="BTB"/>
    <property type="match status" value="1"/>
</dbReference>
<proteinExistence type="predicted"/>
<dbReference type="EMBL" id="JADBJN010000002">
    <property type="protein sequence ID" value="KAG5675445.1"/>
    <property type="molecule type" value="Genomic_DNA"/>
</dbReference>
<dbReference type="Gene3D" id="3.80.10.10">
    <property type="entry name" value="Ribonuclease Inhibitor"/>
    <property type="match status" value="1"/>
</dbReference>
<dbReference type="SMART" id="SM00225">
    <property type="entry name" value="BTB"/>
    <property type="match status" value="1"/>
</dbReference>
<dbReference type="Proteomes" id="UP001107558">
    <property type="component" value="Chromosome 2"/>
</dbReference>
<dbReference type="Pfam" id="PF00651">
    <property type="entry name" value="BTB"/>
    <property type="match status" value="1"/>
</dbReference>
<sequence length="366" mass="43645">MVQYIKCIYNNKEWNIRKPNYTCRIYEQVIFDNKKINFIGAHGKDKSNQDVDSILFQNCKFQRFPRGLIQVFPNLKYLNISFSQLTYIERNDLKEYAQLTDLYLHKNQLVYLSEDLFADMPNLEVIWLQNNNNLLIEPKIFNNLVHLKNLSLSNQFYFNILPSANRGKMSLNRIKYELQKIYENSPMKKFLEAKLKNEFFDDIKNAIRNDDLKDFTINVRTRQFKGHKFILASRSQVFAEIFKNNKDADNLKLNNVSPEVFQIVFDFIYTNELPNLDEDTLVQIITISEQLKIKILTKHVEEELLMMVNTENVSKMLKLSEKFNLKKLKQKSTSDREQVRMLNEDTEKMQKELMAIKKMLEKKEKK</sequence>
<name>A0A9J6C0R8_POLVA</name>
<comment type="caution">
    <text evidence="3">The sequence shown here is derived from an EMBL/GenBank/DDBJ whole genome shotgun (WGS) entry which is preliminary data.</text>
</comment>
<evidence type="ECO:0000259" key="2">
    <source>
        <dbReference type="PROSITE" id="PS50097"/>
    </source>
</evidence>
<feature type="domain" description="BTB" evidence="2">
    <location>
        <begin position="213"/>
        <end position="277"/>
    </location>
</feature>
<dbReference type="SUPFAM" id="SSF54695">
    <property type="entry name" value="POZ domain"/>
    <property type="match status" value="1"/>
</dbReference>
<dbReference type="Gene3D" id="3.30.710.10">
    <property type="entry name" value="Potassium Channel Kv1.1, Chain A"/>
    <property type="match status" value="1"/>
</dbReference>
<feature type="coiled-coil region" evidence="1">
    <location>
        <begin position="325"/>
        <end position="366"/>
    </location>
</feature>
<organism evidence="3 4">
    <name type="scientific">Polypedilum vanderplanki</name>
    <name type="common">Sleeping chironomid midge</name>
    <dbReference type="NCBI Taxonomy" id="319348"/>
    <lineage>
        <taxon>Eukaryota</taxon>
        <taxon>Metazoa</taxon>
        <taxon>Ecdysozoa</taxon>
        <taxon>Arthropoda</taxon>
        <taxon>Hexapoda</taxon>
        <taxon>Insecta</taxon>
        <taxon>Pterygota</taxon>
        <taxon>Neoptera</taxon>
        <taxon>Endopterygota</taxon>
        <taxon>Diptera</taxon>
        <taxon>Nematocera</taxon>
        <taxon>Chironomoidea</taxon>
        <taxon>Chironomidae</taxon>
        <taxon>Chironominae</taxon>
        <taxon>Polypedilum</taxon>
        <taxon>Polypedilum</taxon>
    </lineage>
</organism>
<dbReference type="InterPro" id="IPR032675">
    <property type="entry name" value="LRR_dom_sf"/>
</dbReference>
<evidence type="ECO:0000313" key="3">
    <source>
        <dbReference type="EMBL" id="KAG5675445.1"/>
    </source>
</evidence>
<keyword evidence="1" id="KW-0175">Coiled coil</keyword>
<evidence type="ECO:0000313" key="4">
    <source>
        <dbReference type="Proteomes" id="UP001107558"/>
    </source>
</evidence>
<dbReference type="AlphaFoldDB" id="A0A9J6C0R8"/>
<evidence type="ECO:0000256" key="1">
    <source>
        <dbReference type="SAM" id="Coils"/>
    </source>
</evidence>
<gene>
    <name evidence="3" type="ORF">PVAND_005349</name>
</gene>
<dbReference type="InterPro" id="IPR001611">
    <property type="entry name" value="Leu-rich_rpt"/>
</dbReference>
<protein>
    <recommendedName>
        <fullName evidence="2">BTB domain-containing protein</fullName>
    </recommendedName>
</protein>
<keyword evidence="4" id="KW-1185">Reference proteome</keyword>
<dbReference type="OrthoDB" id="7492888at2759"/>
<dbReference type="CDD" id="cd18186">
    <property type="entry name" value="BTB_POZ_ZBTB_KLHL-like"/>
    <property type="match status" value="1"/>
</dbReference>
<dbReference type="InterPro" id="IPR011333">
    <property type="entry name" value="SKP1/BTB/POZ_sf"/>
</dbReference>
<reference evidence="3" key="1">
    <citation type="submission" date="2021-03" db="EMBL/GenBank/DDBJ databases">
        <title>Chromosome level genome of the anhydrobiotic midge Polypedilum vanderplanki.</title>
        <authorList>
            <person name="Yoshida Y."/>
            <person name="Kikawada T."/>
            <person name="Gusev O."/>
        </authorList>
    </citation>
    <scope>NUCLEOTIDE SEQUENCE</scope>
    <source>
        <strain evidence="3">NIAS01</strain>
        <tissue evidence="3">Whole body or cell culture</tissue>
    </source>
</reference>